<dbReference type="EnsemblPlants" id="EMT10410">
    <property type="protein sequence ID" value="EMT10410"/>
    <property type="gene ID" value="F775_08612"/>
</dbReference>
<keyword evidence="2" id="KW-0812">Transmembrane</keyword>
<reference evidence="3" key="1">
    <citation type="submission" date="2015-06" db="UniProtKB">
        <authorList>
            <consortium name="EnsemblPlants"/>
        </authorList>
    </citation>
    <scope>IDENTIFICATION</scope>
</reference>
<feature type="compositionally biased region" description="Basic and acidic residues" evidence="1">
    <location>
        <begin position="624"/>
        <end position="642"/>
    </location>
</feature>
<accession>M8B9U9</accession>
<sequence>MPALKAEEARIAQEIQKKREKDGRDTELDKHKMMNVLLYVASNLFFELVVCYLVALGCVLASNSSTRNIEDLGAHLCRPVVGNGLFLQGGALHPLPDKDHHDVQLHLGVLFPPEGIPQELLLQCLGGGHRIPGDHLRYLDPHHPGGDFPLGEDLHHLGDVDHHLLIAVGPQLAHLEDHHLLRVADHLLDTDYQQIGTGPHRQEDAGHGPHHLSSSPHSRSPNRSRRSSSRDAEKGTNGAPSTKGRDLAQSYSGRSLSYSQYCLRNQERSGRESPDFEHRRLTKSLRSPTNDAKRDSTRGSPLKDTGKHMPSQDSTNTSGDEEEGGRARENARKANSSRRVSKDFSADLQLKEVNVDNSIPGEKPSSRSRQYGGKDVPKKYDNQLSDSSEDALDGRRMKRQGDSPDDSPVKRQSPSRAGDSYPKDGINNERAKTDSFGASYDAIAAKKYSGKVDEAFQSDGGSPLQKAKKRTYDSKHIDHGSSGSEESEKHRSQSEKRGHKKGHKHKKHYDDSSDSDSYSDDKESKRRRREEKKLRKEERRLRREERHRRRADRHASKQKLKYAGSPLSDLEKDRQSGSDADVGKKGSYTPREEPDPNKLEIELRQRALESLAKKSKHVVTPSSDVEKDRESDSDADVRKRVS</sequence>
<dbReference type="GO" id="GO:0048024">
    <property type="term" value="P:regulation of mRNA splicing, via spliceosome"/>
    <property type="evidence" value="ECO:0007669"/>
    <property type="project" value="TreeGrafter"/>
</dbReference>
<evidence type="ECO:0000256" key="2">
    <source>
        <dbReference type="SAM" id="Phobius"/>
    </source>
</evidence>
<dbReference type="GO" id="GO:0003723">
    <property type="term" value="F:RNA binding"/>
    <property type="evidence" value="ECO:0007669"/>
    <property type="project" value="TreeGrafter"/>
</dbReference>
<dbReference type="PANTHER" id="PTHR23148">
    <property type="entry name" value="SERINE/ARGININE REGULATED NUCLEAR MATRIX PROTEIN"/>
    <property type="match status" value="1"/>
</dbReference>
<feature type="region of interest" description="Disordered" evidence="1">
    <location>
        <begin position="264"/>
        <end position="437"/>
    </location>
</feature>
<proteinExistence type="predicted"/>
<feature type="compositionally biased region" description="Basic residues" evidence="1">
    <location>
        <begin position="545"/>
        <end position="560"/>
    </location>
</feature>
<name>M8B9U9_AEGTA</name>
<feature type="compositionally biased region" description="Basic and acidic residues" evidence="1">
    <location>
        <begin position="531"/>
        <end position="544"/>
    </location>
</feature>
<feature type="region of interest" description="Disordered" evidence="1">
    <location>
        <begin position="454"/>
        <end position="642"/>
    </location>
</feature>
<evidence type="ECO:0000256" key="1">
    <source>
        <dbReference type="SAM" id="MobiDB-lite"/>
    </source>
</evidence>
<feature type="compositionally biased region" description="Basic and acidic residues" evidence="1">
    <location>
        <begin position="486"/>
        <end position="496"/>
    </location>
</feature>
<dbReference type="InterPro" id="IPR052225">
    <property type="entry name" value="Ser/Arg_repetitive_matrix"/>
</dbReference>
<feature type="region of interest" description="Disordered" evidence="1">
    <location>
        <begin position="194"/>
        <end position="252"/>
    </location>
</feature>
<feature type="compositionally biased region" description="Basic residues" evidence="1">
    <location>
        <begin position="497"/>
        <end position="507"/>
    </location>
</feature>
<dbReference type="PANTHER" id="PTHR23148:SF0">
    <property type="entry name" value="SERINE_ARGININE REPETITIVE MATRIX PROTEIN 1"/>
    <property type="match status" value="1"/>
</dbReference>
<feature type="compositionally biased region" description="Basic and acidic residues" evidence="1">
    <location>
        <begin position="569"/>
        <end position="607"/>
    </location>
</feature>
<dbReference type="AlphaFoldDB" id="M8B9U9"/>
<organism evidence="3">
    <name type="scientific">Aegilops tauschii</name>
    <name type="common">Tausch's goatgrass</name>
    <name type="synonym">Aegilops squarrosa</name>
    <dbReference type="NCBI Taxonomy" id="37682"/>
    <lineage>
        <taxon>Eukaryota</taxon>
        <taxon>Viridiplantae</taxon>
        <taxon>Streptophyta</taxon>
        <taxon>Embryophyta</taxon>
        <taxon>Tracheophyta</taxon>
        <taxon>Spermatophyta</taxon>
        <taxon>Magnoliopsida</taxon>
        <taxon>Liliopsida</taxon>
        <taxon>Poales</taxon>
        <taxon>Poaceae</taxon>
        <taxon>BOP clade</taxon>
        <taxon>Pooideae</taxon>
        <taxon>Triticodae</taxon>
        <taxon>Triticeae</taxon>
        <taxon>Triticinae</taxon>
        <taxon>Aegilops</taxon>
    </lineage>
</organism>
<feature type="compositionally biased region" description="Basic and acidic residues" evidence="1">
    <location>
        <begin position="392"/>
        <end position="402"/>
    </location>
</feature>
<feature type="transmembrane region" description="Helical" evidence="2">
    <location>
        <begin position="36"/>
        <end position="62"/>
    </location>
</feature>
<keyword evidence="2" id="KW-1133">Transmembrane helix</keyword>
<feature type="compositionally biased region" description="Basic and acidic residues" evidence="1">
    <location>
        <begin position="470"/>
        <end position="479"/>
    </location>
</feature>
<feature type="compositionally biased region" description="Basic and acidic residues" evidence="1">
    <location>
        <begin position="265"/>
        <end position="279"/>
    </location>
</feature>
<dbReference type="GO" id="GO:0005681">
    <property type="term" value="C:spliceosomal complex"/>
    <property type="evidence" value="ECO:0007669"/>
    <property type="project" value="TreeGrafter"/>
</dbReference>
<keyword evidence="2" id="KW-0472">Membrane</keyword>
<protein>
    <submittedName>
        <fullName evidence="3">Uncharacterized protein</fullName>
    </submittedName>
</protein>
<evidence type="ECO:0000313" key="3">
    <source>
        <dbReference type="EnsemblPlants" id="EMT10410"/>
    </source>
</evidence>
<feature type="compositionally biased region" description="Basic and acidic residues" evidence="1">
    <location>
        <begin position="340"/>
        <end position="354"/>
    </location>
</feature>